<evidence type="ECO:0000313" key="2">
    <source>
        <dbReference type="EMBL" id="XCI27708.1"/>
    </source>
</evidence>
<evidence type="ECO:0008006" key="3">
    <source>
        <dbReference type="Google" id="ProtNLM"/>
    </source>
</evidence>
<dbReference type="RefSeq" id="WP_353892285.1">
    <property type="nucleotide sequence ID" value="NZ_CP159485.1"/>
</dbReference>
<gene>
    <name evidence="2" type="ORF">PRVXH_001621</name>
</gene>
<keyword evidence="1" id="KW-1133">Transmembrane helix</keyword>
<organism evidence="2">
    <name type="scientific">Proteinivorax hydrogeniformans</name>
    <dbReference type="NCBI Taxonomy" id="1826727"/>
    <lineage>
        <taxon>Bacteria</taxon>
        <taxon>Bacillati</taxon>
        <taxon>Bacillota</taxon>
        <taxon>Clostridia</taxon>
        <taxon>Eubacteriales</taxon>
        <taxon>Proteinivoracaceae</taxon>
        <taxon>Proteinivorax</taxon>
    </lineage>
</organism>
<reference evidence="2" key="1">
    <citation type="journal article" date="2018" name="Antonie Van Leeuwenhoek">
        <title>Proteinivorax hydrogeniformans sp. nov., an anaerobic, haloalkaliphilic bacterium fermenting proteinaceous compounds with high hydrogen production.</title>
        <authorList>
            <person name="Boltyanskaya Y."/>
            <person name="Detkova E."/>
            <person name="Pimenov N."/>
            <person name="Kevbrin V."/>
        </authorList>
    </citation>
    <scope>NUCLEOTIDE SEQUENCE</scope>
    <source>
        <strain evidence="2">Z-710</strain>
    </source>
</reference>
<keyword evidence="1" id="KW-0472">Membrane</keyword>
<accession>A0AAU8HQB8</accession>
<reference evidence="2" key="2">
    <citation type="submission" date="2024-06" db="EMBL/GenBank/DDBJ databases">
        <authorList>
            <person name="Petrova K.O."/>
            <person name="Toshchakov S.V."/>
            <person name="Boltjanskaja Y.V."/>
            <person name="Kevbrin V.V."/>
        </authorList>
    </citation>
    <scope>NUCLEOTIDE SEQUENCE</scope>
    <source>
        <strain evidence="2">Z-710</strain>
    </source>
</reference>
<feature type="transmembrane region" description="Helical" evidence="1">
    <location>
        <begin position="12"/>
        <end position="31"/>
    </location>
</feature>
<proteinExistence type="predicted"/>
<dbReference type="EMBL" id="CP159485">
    <property type="protein sequence ID" value="XCI27708.1"/>
    <property type="molecule type" value="Genomic_DNA"/>
</dbReference>
<sequence>MLKQEKKKLSVFPILGFFALIVVGFLIILTYNDLLSYKAMLSNHIDEEHQVIEERHELYVRLLNEVTSGYDHSNNSHIKNKIEAIKAYQEYDEAYFNKLQALENVMDDLRAEKFNDLNDEALIYEFQKNDEKYEKFITSYNEKVEKYNRSLEGALPRFISKITGYNEMPHIN</sequence>
<keyword evidence="1" id="KW-0812">Transmembrane</keyword>
<protein>
    <recommendedName>
        <fullName evidence="3">LemA family protein</fullName>
    </recommendedName>
</protein>
<dbReference type="SUPFAM" id="SSF140478">
    <property type="entry name" value="LemA-like"/>
    <property type="match status" value="1"/>
</dbReference>
<dbReference type="Gene3D" id="1.20.1440.20">
    <property type="entry name" value="LemA-like domain"/>
    <property type="match status" value="1"/>
</dbReference>
<dbReference type="InterPro" id="IPR023353">
    <property type="entry name" value="LemA-like_dom_sf"/>
</dbReference>
<evidence type="ECO:0000256" key="1">
    <source>
        <dbReference type="SAM" id="Phobius"/>
    </source>
</evidence>
<dbReference type="AlphaFoldDB" id="A0AAU8HQB8"/>
<name>A0AAU8HQB8_9FIRM</name>